<dbReference type="AlphaFoldDB" id="A0A420EE01"/>
<name>A0A420EE01_9ALTE</name>
<evidence type="ECO:0000259" key="1">
    <source>
        <dbReference type="Pfam" id="PF00535"/>
    </source>
</evidence>
<dbReference type="InterPro" id="IPR029044">
    <property type="entry name" value="Nucleotide-diphossugar_trans"/>
</dbReference>
<keyword evidence="3" id="KW-1185">Reference proteome</keyword>
<dbReference type="GO" id="GO:0016740">
    <property type="term" value="F:transferase activity"/>
    <property type="evidence" value="ECO:0007669"/>
    <property type="project" value="UniProtKB-KW"/>
</dbReference>
<dbReference type="Gene3D" id="3.90.550.10">
    <property type="entry name" value="Spore Coat Polysaccharide Biosynthesis Protein SpsA, Chain A"/>
    <property type="match status" value="1"/>
</dbReference>
<organism evidence="2 3">
    <name type="scientific">Alginatibacterium sediminis</name>
    <dbReference type="NCBI Taxonomy" id="2164068"/>
    <lineage>
        <taxon>Bacteria</taxon>
        <taxon>Pseudomonadati</taxon>
        <taxon>Pseudomonadota</taxon>
        <taxon>Gammaproteobacteria</taxon>
        <taxon>Alteromonadales</taxon>
        <taxon>Alteromonadaceae</taxon>
        <taxon>Alginatibacterium</taxon>
    </lineage>
</organism>
<dbReference type="InterPro" id="IPR001173">
    <property type="entry name" value="Glyco_trans_2-like"/>
</dbReference>
<gene>
    <name evidence="2" type="ORF">DBZ36_10370</name>
</gene>
<dbReference type="Pfam" id="PF00535">
    <property type="entry name" value="Glycos_transf_2"/>
    <property type="match status" value="1"/>
</dbReference>
<accession>A0A420EE01</accession>
<protein>
    <submittedName>
        <fullName evidence="2">Glycosyltransferase family 2 protein</fullName>
    </submittedName>
</protein>
<keyword evidence="2" id="KW-0808">Transferase</keyword>
<proteinExistence type="predicted"/>
<dbReference type="SUPFAM" id="SSF53448">
    <property type="entry name" value="Nucleotide-diphospho-sugar transferases"/>
    <property type="match status" value="1"/>
</dbReference>
<dbReference type="PANTHER" id="PTHR43685">
    <property type="entry name" value="GLYCOSYLTRANSFERASE"/>
    <property type="match status" value="1"/>
</dbReference>
<evidence type="ECO:0000313" key="3">
    <source>
        <dbReference type="Proteomes" id="UP000286482"/>
    </source>
</evidence>
<reference evidence="2 3" key="1">
    <citation type="submission" date="2018-09" db="EMBL/GenBank/DDBJ databases">
        <authorList>
            <person name="Wang Z."/>
        </authorList>
    </citation>
    <scope>NUCLEOTIDE SEQUENCE [LARGE SCALE GENOMIC DNA]</scope>
    <source>
        <strain evidence="2 3">ALS 81</strain>
    </source>
</reference>
<dbReference type="InterPro" id="IPR050834">
    <property type="entry name" value="Glycosyltransf_2"/>
</dbReference>
<evidence type="ECO:0000313" key="2">
    <source>
        <dbReference type="EMBL" id="RKF18901.1"/>
    </source>
</evidence>
<feature type="domain" description="Glycosyltransferase 2-like" evidence="1">
    <location>
        <begin position="47"/>
        <end position="156"/>
    </location>
</feature>
<comment type="caution">
    <text evidence="2">The sequence shown here is derived from an EMBL/GenBank/DDBJ whole genome shotgun (WGS) entry which is preliminary data.</text>
</comment>
<dbReference type="PANTHER" id="PTHR43685:SF2">
    <property type="entry name" value="GLYCOSYLTRANSFERASE 2-LIKE DOMAIN-CONTAINING PROTEIN"/>
    <property type="match status" value="1"/>
</dbReference>
<sequence length="345" mass="39096">MFLSQHSCWHSGCSKPVIAICNWLYLSRYKQPQCQGENMIDLSVRCSVIIPTYNCLNYLKIALQSVTEQLYRNYELIVVDDGSSDGTWAWLQTYQANSINVKIVKGKGRGPAHARNLAVSHSTAPYIAFLDADDQWSAQKLANQMSIHNRHPELGFSFGDYLHQNELGENLGTCFEFWPSYKDYLDLNDAYVIEPKFAAHLFAQNGVGTSTVVVKRSLFLDVGGFDEDLVSAEDWDLWIKLALAAPVAVLRDSDCTYLMRSDSHSSAQDQRIQALSQIIARYQHHFKLPQRAIAQARLLIAKAEYSQSKGKKWMAFAYRLSALSFQPTWRTSRELIANALPGRRS</sequence>
<dbReference type="EMBL" id="RAQO01000005">
    <property type="protein sequence ID" value="RKF18901.1"/>
    <property type="molecule type" value="Genomic_DNA"/>
</dbReference>
<dbReference type="CDD" id="cd00761">
    <property type="entry name" value="Glyco_tranf_GTA_type"/>
    <property type="match status" value="1"/>
</dbReference>
<dbReference type="Proteomes" id="UP000286482">
    <property type="component" value="Unassembled WGS sequence"/>
</dbReference>